<dbReference type="Gene3D" id="3.90.550.50">
    <property type="match status" value="1"/>
</dbReference>
<evidence type="ECO:0000256" key="11">
    <source>
        <dbReference type="ARBA" id="ARBA00023136"/>
    </source>
</evidence>
<protein>
    <recommendedName>
        <fullName evidence="4">N-acetylgalactosaminide beta-1,3-galactosyltransferase</fullName>
        <ecNumber evidence="4">2.4.1.122</ecNumber>
    </recommendedName>
</protein>
<name>A0A4U0VGN8_9PEZI</name>
<gene>
    <name evidence="14" type="ORF">B0A49_13041</name>
</gene>
<evidence type="ECO:0000256" key="9">
    <source>
        <dbReference type="ARBA" id="ARBA00022968"/>
    </source>
</evidence>
<evidence type="ECO:0000256" key="1">
    <source>
        <dbReference type="ARBA" id="ARBA00004606"/>
    </source>
</evidence>
<dbReference type="GO" id="GO:0000166">
    <property type="term" value="F:nucleotide binding"/>
    <property type="evidence" value="ECO:0007669"/>
    <property type="project" value="UniProtKB-KW"/>
</dbReference>
<keyword evidence="9" id="KW-0735">Signal-anchor</keyword>
<dbReference type="GO" id="GO:0016263">
    <property type="term" value="F:glycoprotein-N-acetylgalactosamine 3-beta-galactosyltransferase activity"/>
    <property type="evidence" value="ECO:0007669"/>
    <property type="project" value="UniProtKB-EC"/>
</dbReference>
<keyword evidence="8" id="KW-0547">Nucleotide-binding</keyword>
<dbReference type="Pfam" id="PF02434">
    <property type="entry name" value="Fringe"/>
    <property type="match status" value="1"/>
</dbReference>
<evidence type="ECO:0000256" key="4">
    <source>
        <dbReference type="ARBA" id="ARBA00012557"/>
    </source>
</evidence>
<evidence type="ECO:0000256" key="7">
    <source>
        <dbReference type="ARBA" id="ARBA00022692"/>
    </source>
</evidence>
<dbReference type="PANTHER" id="PTHR23033:SF47">
    <property type="entry name" value="APPLE DOMAIN-CONTAINING PROTEIN-RELATED"/>
    <property type="match status" value="1"/>
</dbReference>
<evidence type="ECO:0000256" key="5">
    <source>
        <dbReference type="ARBA" id="ARBA00022676"/>
    </source>
</evidence>
<evidence type="ECO:0000256" key="10">
    <source>
        <dbReference type="ARBA" id="ARBA00022989"/>
    </source>
</evidence>
<proteinExistence type="inferred from homology"/>
<dbReference type="InterPro" id="IPR026050">
    <property type="entry name" value="C1GALT1/C1GALT1_chp1"/>
</dbReference>
<feature type="non-terminal residue" evidence="14">
    <location>
        <position position="318"/>
    </location>
</feature>
<comment type="caution">
    <text evidence="14">The sequence shown here is derived from an EMBL/GenBank/DDBJ whole genome shotgun (WGS) entry which is preliminary data.</text>
</comment>
<dbReference type="GO" id="GO:0016020">
    <property type="term" value="C:membrane"/>
    <property type="evidence" value="ECO:0007669"/>
    <property type="project" value="UniProtKB-SubCell"/>
</dbReference>
<evidence type="ECO:0000256" key="8">
    <source>
        <dbReference type="ARBA" id="ARBA00022741"/>
    </source>
</evidence>
<dbReference type="EMBL" id="NAJN01002872">
    <property type="protein sequence ID" value="TKA47396.1"/>
    <property type="molecule type" value="Genomic_DNA"/>
</dbReference>
<feature type="region of interest" description="Disordered" evidence="12">
    <location>
        <begin position="38"/>
        <end position="61"/>
    </location>
</feature>
<dbReference type="Proteomes" id="UP000308768">
    <property type="component" value="Unassembled WGS sequence"/>
</dbReference>
<feature type="compositionally biased region" description="Polar residues" evidence="12">
    <location>
        <begin position="39"/>
        <end position="59"/>
    </location>
</feature>
<dbReference type="EC" id="2.4.1.122" evidence="4"/>
<organism evidence="14 15">
    <name type="scientific">Cryomyces minteri</name>
    <dbReference type="NCBI Taxonomy" id="331657"/>
    <lineage>
        <taxon>Eukaryota</taxon>
        <taxon>Fungi</taxon>
        <taxon>Dikarya</taxon>
        <taxon>Ascomycota</taxon>
        <taxon>Pezizomycotina</taxon>
        <taxon>Dothideomycetes</taxon>
        <taxon>Dothideomycetes incertae sedis</taxon>
        <taxon>Cryomyces</taxon>
    </lineage>
</organism>
<evidence type="ECO:0000313" key="14">
    <source>
        <dbReference type="EMBL" id="TKA47396.1"/>
    </source>
</evidence>
<dbReference type="PANTHER" id="PTHR23033">
    <property type="entry name" value="BETA1,3-GALACTOSYLTRANSFERASE"/>
    <property type="match status" value="1"/>
</dbReference>
<evidence type="ECO:0000313" key="15">
    <source>
        <dbReference type="Proteomes" id="UP000308768"/>
    </source>
</evidence>
<sequence>MLSPRGMNISRLSLLFVLLALLYLFRELWFPSAFPLPSVTPSKSNPVKSSASKGSSQPECRTLPGAEDVLVVLKTGATEIYEKLPEHFLTLFECTPNYLIFSDLEQDIGDHHIYDALDEVSSEHKENHADFELYRKLQQYQREGQNLKALKGNSGWNLDKWKFMPMLHKAYTMKPKAKWFVYIEADTSISWLNLLLLLKRLDSNKPLYFGAQNVIGETTFGHGGSGFVVSNAAAKKLEGLQQRDGKAFVEKWEKITSESCCGDEIVARALVEVNVHLMPAWPLIQGETVATIDWTQRHWCTPAVTWHHVSPNEIDTMW</sequence>
<evidence type="ECO:0000259" key="13">
    <source>
        <dbReference type="Pfam" id="PF02434"/>
    </source>
</evidence>
<dbReference type="AlphaFoldDB" id="A0A4U0VGN8"/>
<keyword evidence="5" id="KW-0328">Glycosyltransferase</keyword>
<evidence type="ECO:0000256" key="12">
    <source>
        <dbReference type="SAM" id="MobiDB-lite"/>
    </source>
</evidence>
<keyword evidence="7" id="KW-0812">Transmembrane</keyword>
<comment type="pathway">
    <text evidence="2">Protein modification; protein glycosylation.</text>
</comment>
<comment type="similarity">
    <text evidence="3">Belongs to the glycosyltransferase 31 family. Beta3-Gal-T subfamily.</text>
</comment>
<keyword evidence="11" id="KW-0472">Membrane</keyword>
<evidence type="ECO:0000256" key="2">
    <source>
        <dbReference type="ARBA" id="ARBA00004922"/>
    </source>
</evidence>
<reference evidence="14 15" key="1">
    <citation type="submission" date="2017-03" db="EMBL/GenBank/DDBJ databases">
        <title>Genomes of endolithic fungi from Antarctica.</title>
        <authorList>
            <person name="Coleine C."/>
            <person name="Masonjones S."/>
            <person name="Stajich J.E."/>
        </authorList>
    </citation>
    <scope>NUCLEOTIDE SEQUENCE [LARGE SCALE GENOMIC DNA]</scope>
    <source>
        <strain evidence="14 15">CCFEE 5187</strain>
    </source>
</reference>
<dbReference type="InterPro" id="IPR003378">
    <property type="entry name" value="Fringe-like_glycosylTrfase"/>
</dbReference>
<evidence type="ECO:0000256" key="3">
    <source>
        <dbReference type="ARBA" id="ARBA00006462"/>
    </source>
</evidence>
<keyword evidence="10" id="KW-1133">Transmembrane helix</keyword>
<dbReference type="OrthoDB" id="414175at2759"/>
<feature type="domain" description="Fringe-like glycosyltransferase" evidence="13">
    <location>
        <begin position="169"/>
        <end position="261"/>
    </location>
</feature>
<keyword evidence="15" id="KW-1185">Reference proteome</keyword>
<comment type="subcellular location">
    <subcellularLocation>
        <location evidence="1">Membrane</location>
        <topology evidence="1">Single-pass type II membrane protein</topology>
    </subcellularLocation>
</comment>
<evidence type="ECO:0000256" key="6">
    <source>
        <dbReference type="ARBA" id="ARBA00022679"/>
    </source>
</evidence>
<keyword evidence="6" id="KW-0808">Transferase</keyword>
<accession>A0A4U0VGN8</accession>
<dbReference type="STRING" id="331657.A0A4U0VGN8"/>